<evidence type="ECO:0000256" key="1">
    <source>
        <dbReference type="PROSITE-ProRule" id="PRU00339"/>
    </source>
</evidence>
<dbReference type="PROSITE" id="PS50005">
    <property type="entry name" value="TPR"/>
    <property type="match status" value="1"/>
</dbReference>
<feature type="repeat" description="TPR" evidence="1">
    <location>
        <begin position="139"/>
        <end position="172"/>
    </location>
</feature>
<comment type="caution">
    <text evidence="3">The sequence shown here is derived from an EMBL/GenBank/DDBJ whole genome shotgun (WGS) entry which is preliminary data.</text>
</comment>
<keyword evidence="4" id="KW-1185">Reference proteome</keyword>
<sequence length="221" mass="25091">MKPNLQFLIVLLLFSAPICAELAPYVGATLQGQACSGNSKGYGPYDYSKRHLIPAKHLNIVEEYHFTPNVENLIAGSSSGTPYGDLDYTLRAWPNHHRALLSLIRYQLEVIKKIRKDKSIKIPPECYLQRAIHFSPNDPMAYSLYGYYLAKVGQHKNAEKFYKKALELSPENSKIEYSYALLLIDLKRNSEAVEVAKKSYQHGHPPEGLKNKLKKIGAWKN</sequence>
<dbReference type="SMART" id="SM00028">
    <property type="entry name" value="TPR"/>
    <property type="match status" value="1"/>
</dbReference>
<evidence type="ECO:0000256" key="2">
    <source>
        <dbReference type="SAM" id="SignalP"/>
    </source>
</evidence>
<feature type="signal peptide" evidence="2">
    <location>
        <begin position="1"/>
        <end position="20"/>
    </location>
</feature>
<accession>A0A8S0X3J3</accession>
<evidence type="ECO:0000313" key="4">
    <source>
        <dbReference type="Proteomes" id="UP000494216"/>
    </source>
</evidence>
<keyword evidence="1" id="KW-0802">TPR repeat</keyword>
<dbReference type="Proteomes" id="UP000494216">
    <property type="component" value="Unassembled WGS sequence"/>
</dbReference>
<dbReference type="EMBL" id="CADCXN010000114">
    <property type="protein sequence ID" value="CAA9892804.1"/>
    <property type="molecule type" value="Genomic_DNA"/>
</dbReference>
<dbReference type="Gene3D" id="1.25.40.10">
    <property type="entry name" value="Tetratricopeptide repeat domain"/>
    <property type="match status" value="1"/>
</dbReference>
<reference evidence="3 4" key="1">
    <citation type="submission" date="2020-02" db="EMBL/GenBank/DDBJ databases">
        <authorList>
            <person name="Hogendoorn C."/>
        </authorList>
    </citation>
    <scope>NUCLEOTIDE SEQUENCE [LARGE SCALE GENOMIC DNA]</scope>
    <source>
        <strain evidence="3">METHB21</strain>
    </source>
</reference>
<evidence type="ECO:0000313" key="3">
    <source>
        <dbReference type="EMBL" id="CAA9892804.1"/>
    </source>
</evidence>
<dbReference type="InterPro" id="IPR011990">
    <property type="entry name" value="TPR-like_helical_dom_sf"/>
</dbReference>
<dbReference type="InterPro" id="IPR019734">
    <property type="entry name" value="TPR_rpt"/>
</dbReference>
<dbReference type="SUPFAM" id="SSF48452">
    <property type="entry name" value="TPR-like"/>
    <property type="match status" value="1"/>
</dbReference>
<keyword evidence="2" id="KW-0732">Signal</keyword>
<name>A0A8S0X3J3_9GAMM</name>
<gene>
    <name evidence="3" type="ORF">METHB2_800015</name>
</gene>
<protein>
    <submittedName>
        <fullName evidence="3">TPR repeat-containing protein</fullName>
    </submittedName>
</protein>
<dbReference type="PROSITE" id="PS50293">
    <property type="entry name" value="TPR_REGION"/>
    <property type="match status" value="1"/>
</dbReference>
<dbReference type="RefSeq" id="WP_174627536.1">
    <property type="nucleotide sequence ID" value="NZ_CADCXN010000114.1"/>
</dbReference>
<dbReference type="AlphaFoldDB" id="A0A8S0X3J3"/>
<organism evidence="3 4">
    <name type="scientific">Candidatus Methylobacter favarea</name>
    <dbReference type="NCBI Taxonomy" id="2707345"/>
    <lineage>
        <taxon>Bacteria</taxon>
        <taxon>Pseudomonadati</taxon>
        <taxon>Pseudomonadota</taxon>
        <taxon>Gammaproteobacteria</taxon>
        <taxon>Methylococcales</taxon>
        <taxon>Methylococcaceae</taxon>
        <taxon>Methylobacter</taxon>
    </lineage>
</organism>
<proteinExistence type="predicted"/>
<feature type="chain" id="PRO_5035848408" evidence="2">
    <location>
        <begin position="21"/>
        <end position="221"/>
    </location>
</feature>
<dbReference type="Pfam" id="PF13429">
    <property type="entry name" value="TPR_15"/>
    <property type="match status" value="1"/>
</dbReference>